<dbReference type="EMBL" id="CP001706">
    <property type="protein sequence ID" value="ACV08703.1"/>
    <property type="molecule type" value="Genomic_DNA"/>
</dbReference>
<proteinExistence type="predicted"/>
<evidence type="ECO:0000313" key="1">
    <source>
        <dbReference type="EMBL" id="ACV08703.1"/>
    </source>
</evidence>
<dbReference type="STRING" id="471856.Jden_1047"/>
<evidence type="ECO:0000313" key="2">
    <source>
        <dbReference type="Proteomes" id="UP000000628"/>
    </source>
</evidence>
<dbReference type="KEGG" id="jde:Jden_1047"/>
<name>C7R3G7_JONDD</name>
<organism evidence="1 2">
    <name type="scientific">Jonesia denitrificans (strain ATCC 14870 / DSM 20603 / BCRC 15368 / CIP 55.134 / JCM 11481 / NBRC 15587 / NCTC 10816 / Prevot 55134)</name>
    <name type="common">Listeria denitrificans</name>
    <dbReference type="NCBI Taxonomy" id="471856"/>
    <lineage>
        <taxon>Bacteria</taxon>
        <taxon>Bacillati</taxon>
        <taxon>Actinomycetota</taxon>
        <taxon>Actinomycetes</taxon>
        <taxon>Micrococcales</taxon>
        <taxon>Jonesiaceae</taxon>
        <taxon>Jonesia</taxon>
    </lineage>
</organism>
<accession>C7R3G7</accession>
<keyword evidence="2" id="KW-1185">Reference proteome</keyword>
<reference evidence="1 2" key="1">
    <citation type="journal article" date="2009" name="Stand. Genomic Sci.">
        <title>Complete genome sequence of Jonesia denitrificans type strain (Prevot 55134).</title>
        <authorList>
            <person name="Pukall R."/>
            <person name="Gehrich-Schroter G."/>
            <person name="Lapidus A."/>
            <person name="Nolan M."/>
            <person name="Glavina Del Rio T."/>
            <person name="Lucas S."/>
            <person name="Chen F."/>
            <person name="Tice H."/>
            <person name="Pitluck S."/>
            <person name="Cheng J.F."/>
            <person name="Copeland A."/>
            <person name="Saunders E."/>
            <person name="Brettin T."/>
            <person name="Detter J.C."/>
            <person name="Bruce D."/>
            <person name="Goodwin L."/>
            <person name="Pati A."/>
            <person name="Ivanova N."/>
            <person name="Mavromatis K."/>
            <person name="Ovchinnikova G."/>
            <person name="Chen A."/>
            <person name="Palaniappan K."/>
            <person name="Land M."/>
            <person name="Hauser L."/>
            <person name="Chang Y.J."/>
            <person name="Jeffries C.D."/>
            <person name="Chain P."/>
            <person name="Goker M."/>
            <person name="Bristow J."/>
            <person name="Eisen J.A."/>
            <person name="Markowitz V."/>
            <person name="Hugenholtz P."/>
            <person name="Kyrpides N.C."/>
            <person name="Klenk H.P."/>
            <person name="Han C."/>
        </authorList>
    </citation>
    <scope>NUCLEOTIDE SEQUENCE [LARGE SCALE GENOMIC DNA]</scope>
    <source>
        <strain evidence="2">ATCC 14870 / DSM 20603 / BCRC 15368 / CIP 55.134 / JCM 11481 / NBRC 15587 / NCTC 10816 / Prevot 55134</strain>
    </source>
</reference>
<gene>
    <name evidence="1" type="ordered locus">Jden_1047</name>
</gene>
<dbReference type="AlphaFoldDB" id="C7R3G7"/>
<dbReference type="HOGENOM" id="CLU_1382512_0_0_11"/>
<protein>
    <submittedName>
        <fullName evidence="1">Uncharacterized protein</fullName>
    </submittedName>
</protein>
<sequence>MVLPGVGGAADPGAQLREVMLSMVAGVAADLPWVVLSEEPRDGMRAGFGVTDETWTWEQVRSTSFLEVYGALGINVRVPALSGIVRRWPRVLRGQLERHMVSVGAEVVRWLLVHAYDHVPGGVAPPWVRFIAGVDKSAWAHICATDVNVLIARPVRCDRSGVPADIDVWGTEVDAWVGDAVSVGWVLVSPEQGEVLL</sequence>
<dbReference type="Proteomes" id="UP000000628">
    <property type="component" value="Chromosome"/>
</dbReference>